<proteinExistence type="predicted"/>
<reference evidence="3" key="1">
    <citation type="journal article" date="2017" name="Nat. Ecol. Evol.">
        <title>Genome expansion and lineage-specific genetic innovations in the forest pathogenic fungi Armillaria.</title>
        <authorList>
            <person name="Sipos G."/>
            <person name="Prasanna A.N."/>
            <person name="Walter M.C."/>
            <person name="O'Connor E."/>
            <person name="Balint B."/>
            <person name="Krizsan K."/>
            <person name="Kiss B."/>
            <person name="Hess J."/>
            <person name="Varga T."/>
            <person name="Slot J."/>
            <person name="Riley R."/>
            <person name="Boka B."/>
            <person name="Rigling D."/>
            <person name="Barry K."/>
            <person name="Lee J."/>
            <person name="Mihaltcheva S."/>
            <person name="LaButti K."/>
            <person name="Lipzen A."/>
            <person name="Waldron R."/>
            <person name="Moloney N.M."/>
            <person name="Sperisen C."/>
            <person name="Kredics L."/>
            <person name="Vagvoelgyi C."/>
            <person name="Patrignani A."/>
            <person name="Fitzpatrick D."/>
            <person name="Nagy I."/>
            <person name="Doyle S."/>
            <person name="Anderson J.B."/>
            <person name="Grigoriev I.V."/>
            <person name="Gueldener U."/>
            <person name="Muensterkoetter M."/>
            <person name="Nagy L.G."/>
        </authorList>
    </citation>
    <scope>NUCLEOTIDE SEQUENCE [LARGE SCALE GENOMIC DNA]</scope>
    <source>
        <strain evidence="3">Ar21-2</strain>
    </source>
</reference>
<feature type="transmembrane region" description="Helical" evidence="1">
    <location>
        <begin position="6"/>
        <end position="25"/>
    </location>
</feature>
<gene>
    <name evidence="2" type="ORF">ARMGADRAFT_604424</name>
</gene>
<evidence type="ECO:0000256" key="1">
    <source>
        <dbReference type="SAM" id="Phobius"/>
    </source>
</evidence>
<name>A0A2H3D6Q0_ARMGA</name>
<evidence type="ECO:0000313" key="3">
    <source>
        <dbReference type="Proteomes" id="UP000217790"/>
    </source>
</evidence>
<dbReference type="InParanoid" id="A0A2H3D6Q0"/>
<dbReference type="EMBL" id="KZ293696">
    <property type="protein sequence ID" value="PBK84757.1"/>
    <property type="molecule type" value="Genomic_DNA"/>
</dbReference>
<keyword evidence="1" id="KW-1133">Transmembrane helix</keyword>
<organism evidence="2 3">
    <name type="scientific">Armillaria gallica</name>
    <name type="common">Bulbous honey fungus</name>
    <name type="synonym">Armillaria bulbosa</name>
    <dbReference type="NCBI Taxonomy" id="47427"/>
    <lineage>
        <taxon>Eukaryota</taxon>
        <taxon>Fungi</taxon>
        <taxon>Dikarya</taxon>
        <taxon>Basidiomycota</taxon>
        <taxon>Agaricomycotina</taxon>
        <taxon>Agaricomycetes</taxon>
        <taxon>Agaricomycetidae</taxon>
        <taxon>Agaricales</taxon>
        <taxon>Marasmiineae</taxon>
        <taxon>Physalacriaceae</taxon>
        <taxon>Armillaria</taxon>
    </lineage>
</organism>
<accession>A0A2H3D6Q0</accession>
<protein>
    <submittedName>
        <fullName evidence="2">Uncharacterized protein</fullName>
    </submittedName>
</protein>
<keyword evidence="1" id="KW-0812">Transmembrane</keyword>
<keyword evidence="1" id="KW-0472">Membrane</keyword>
<evidence type="ECO:0000313" key="2">
    <source>
        <dbReference type="EMBL" id="PBK84757.1"/>
    </source>
</evidence>
<sequence>MILQWNVLETCLPFCVAAIVAIIVYNNFTRPFKRAPTQILAKLPDIVENYLWSGDYVPSTADSINSPWHIISDESQRRPFTSFRMLRLSFFYKLSLSVTLSHLRSHSTRSVSPQFQHFFNAIYTFQSSICEHGNQYHGSWEEGGPTTQRCH</sequence>
<dbReference type="AlphaFoldDB" id="A0A2H3D6Q0"/>
<keyword evidence="3" id="KW-1185">Reference proteome</keyword>
<dbReference type="Proteomes" id="UP000217790">
    <property type="component" value="Unassembled WGS sequence"/>
</dbReference>